<name>A0A5Q0Q6R4_9SPHI</name>
<comment type="subcellular location">
    <subcellularLocation>
        <location evidence="1 8">Cell outer membrane</location>
        <topology evidence="1 8">Multi-pass membrane protein</topology>
    </subcellularLocation>
</comment>
<organism evidence="13 14">
    <name type="scientific">Sphingobacterium zhuxiongii</name>
    <dbReference type="NCBI Taxonomy" id="2662364"/>
    <lineage>
        <taxon>Bacteria</taxon>
        <taxon>Pseudomonadati</taxon>
        <taxon>Bacteroidota</taxon>
        <taxon>Sphingobacteriia</taxon>
        <taxon>Sphingobacteriales</taxon>
        <taxon>Sphingobacteriaceae</taxon>
        <taxon>Sphingobacterium</taxon>
    </lineage>
</organism>
<evidence type="ECO:0000256" key="2">
    <source>
        <dbReference type="ARBA" id="ARBA00022448"/>
    </source>
</evidence>
<gene>
    <name evidence="13" type="ORF">GFH32_01330</name>
</gene>
<dbReference type="InterPro" id="IPR008969">
    <property type="entry name" value="CarboxyPept-like_regulatory"/>
</dbReference>
<evidence type="ECO:0000256" key="5">
    <source>
        <dbReference type="ARBA" id="ARBA00023077"/>
    </source>
</evidence>
<keyword evidence="6 8" id="KW-0472">Membrane</keyword>
<comment type="similarity">
    <text evidence="8 9">Belongs to the TonB-dependent receptor family.</text>
</comment>
<dbReference type="Gene3D" id="2.40.170.20">
    <property type="entry name" value="TonB-dependent receptor, beta-barrel domain"/>
    <property type="match status" value="1"/>
</dbReference>
<dbReference type="RefSeq" id="WP_153509367.1">
    <property type="nucleotide sequence ID" value="NZ_CP045652.1"/>
</dbReference>
<dbReference type="Gene3D" id="2.170.130.10">
    <property type="entry name" value="TonB-dependent receptor, plug domain"/>
    <property type="match status" value="1"/>
</dbReference>
<dbReference type="InterPro" id="IPR000531">
    <property type="entry name" value="Beta-barrel_TonB"/>
</dbReference>
<sequence>MKIKLLMYLAFSFSLLSIGNTTLAQRTNTFTLQRSVPLKSSLKELEKKFNVHFNFNDQLIERYQSGPLHVENGTVEDCLRSLLQKTNLSFRKLDANTYSIFEDKTKQSKFVVRGLVLDASGAPLRNASVKELGGAAATESDNQGQFEIEVSDSKSKIRVSHVSFQAIETKLDTARAKASANGIERLTIILNTKDQLIDSVTVVVNSGYQKLSKERSTGSFSVVKGSQLAEKSGSMNVLDRLEGLTPGLAVNYGEGNDKMLMRGVSSVNLSRKPLVVLDGVPMAEYNDIESLVNPQDVQDVTMLRDATAASIWGAQAANGVIVITTKSGNFNSEGVKINYDGFVSLRGTPSYDYMNRMSSSEFIDAAKGIMLDPAYVNAFPLSTVNSSGYPKIYPHEQLFYDLNAGLINDASANRGWDSLSVLNNRAQIEKYFYSPSLLTSHNMNFSGGGKVNRFYSSVSYNRNNKYDKSSKDRFTVSLKEEWNLSPRLNIDLTANMAYENYNTNQMSYPMGLDDYTPYAMFADASGNALDQSYLYLTETARQAAISKSKLPLSYVPLNEEGNLLNNNKNFVGRVNAGFRLGLIDGLNWSSRAQFQKGFDKGYSFANDNVYRTQLEKIQFTANPTVAGGNPTYYLPIKGGEYSTQDNRNTSWTFRTQLDYEKKINELHQLTLLAGFESRNTIYDIQRTYTKGYDFQTQKYSSFDQKFLESTGVSNPVLSSSSRGVGNSILAYIPLQNAESELRFVSFYGNAAYSYDNRYNFNGSLRYDQSNLFGKNSSSQNKPIWSTGLSWNIHNESFFTAADQTKLTLRVTYGIAGNSPKPGLGGPYDILYAVNDQRFEGLGTGYIIISPANNQLVWEKTNTFNAGIDFAFLQNRISGSLDFYDRQTSNLLGERPVDPTTGWSSSFGNLGDLYNRGFELGINTRNISKEDFQWSTNFNIAYNKSKITKLKNYVSPNALNTVSKPFVEGYSAFSLLAFQYAGLDQNGNPQVVKENGEKISFTRDLELQDVNYEGTTQPLVYGGMTNTFNYKNVGLSFLLVYNFGHVMRQELNNVFSGRIQQNLSREFDKRWKQAGDEAITNIPKYIPSDSQSENDRAITFYNYADANVQSASYLRLRDVTLSYVLPKDLIRRLTLERVRIYAQANNILLWTKNKDNIDPEYYNLASGYRVPKMPAFYTFGLNLNF</sequence>
<dbReference type="KEGG" id="sphe:GFH32_01330"/>
<evidence type="ECO:0000256" key="6">
    <source>
        <dbReference type="ARBA" id="ARBA00023136"/>
    </source>
</evidence>
<dbReference type="SUPFAM" id="SSF49464">
    <property type="entry name" value="Carboxypeptidase regulatory domain-like"/>
    <property type="match status" value="1"/>
</dbReference>
<dbReference type="InterPro" id="IPR012910">
    <property type="entry name" value="Plug_dom"/>
</dbReference>
<dbReference type="GO" id="GO:0009279">
    <property type="term" value="C:cell outer membrane"/>
    <property type="evidence" value="ECO:0007669"/>
    <property type="project" value="UniProtKB-SubCell"/>
</dbReference>
<keyword evidence="3 8" id="KW-1134">Transmembrane beta strand</keyword>
<dbReference type="InterPro" id="IPR036942">
    <property type="entry name" value="Beta-barrel_TonB_sf"/>
</dbReference>
<dbReference type="Pfam" id="PF00593">
    <property type="entry name" value="TonB_dep_Rec_b-barrel"/>
    <property type="match status" value="1"/>
</dbReference>
<reference evidence="13 14" key="1">
    <citation type="submission" date="2019-10" db="EMBL/GenBank/DDBJ databases">
        <authorList>
            <person name="Dong K."/>
        </authorList>
    </citation>
    <scope>NUCLEOTIDE SEQUENCE [LARGE SCALE GENOMIC DNA]</scope>
    <source>
        <strain evidence="14">dk4302</strain>
    </source>
</reference>
<dbReference type="InterPro" id="IPR023996">
    <property type="entry name" value="TonB-dep_OMP_SusC/RagA"/>
</dbReference>
<dbReference type="Proteomes" id="UP000326921">
    <property type="component" value="Chromosome"/>
</dbReference>
<keyword evidence="5 9" id="KW-0798">TonB box</keyword>
<feature type="domain" description="TonB-dependent receptor plug" evidence="12">
    <location>
        <begin position="213"/>
        <end position="320"/>
    </location>
</feature>
<dbReference type="SUPFAM" id="SSF56935">
    <property type="entry name" value="Porins"/>
    <property type="match status" value="1"/>
</dbReference>
<dbReference type="Pfam" id="PF07715">
    <property type="entry name" value="Plug"/>
    <property type="match status" value="1"/>
</dbReference>
<keyword evidence="4 8" id="KW-0812">Transmembrane</keyword>
<evidence type="ECO:0000256" key="9">
    <source>
        <dbReference type="RuleBase" id="RU003357"/>
    </source>
</evidence>
<dbReference type="InterPro" id="IPR039426">
    <property type="entry name" value="TonB-dep_rcpt-like"/>
</dbReference>
<dbReference type="NCBIfam" id="TIGR04056">
    <property type="entry name" value="OMP_RagA_SusC"/>
    <property type="match status" value="1"/>
</dbReference>
<evidence type="ECO:0000259" key="12">
    <source>
        <dbReference type="Pfam" id="PF07715"/>
    </source>
</evidence>
<proteinExistence type="inferred from homology"/>
<evidence type="ECO:0000259" key="11">
    <source>
        <dbReference type="Pfam" id="PF00593"/>
    </source>
</evidence>
<evidence type="ECO:0000256" key="1">
    <source>
        <dbReference type="ARBA" id="ARBA00004571"/>
    </source>
</evidence>
<evidence type="ECO:0000256" key="7">
    <source>
        <dbReference type="ARBA" id="ARBA00023237"/>
    </source>
</evidence>
<keyword evidence="2 8" id="KW-0813">Transport</keyword>
<dbReference type="AlphaFoldDB" id="A0A5Q0Q6R4"/>
<evidence type="ECO:0000313" key="14">
    <source>
        <dbReference type="Proteomes" id="UP000326921"/>
    </source>
</evidence>
<evidence type="ECO:0000256" key="10">
    <source>
        <dbReference type="SAM" id="SignalP"/>
    </source>
</evidence>
<dbReference type="Gene3D" id="3.55.50.30">
    <property type="match status" value="1"/>
</dbReference>
<feature type="domain" description="TonB-dependent receptor-like beta-barrel" evidence="11">
    <location>
        <begin position="579"/>
        <end position="1145"/>
    </location>
</feature>
<dbReference type="InterPro" id="IPR037066">
    <property type="entry name" value="Plug_dom_sf"/>
</dbReference>
<dbReference type="GO" id="GO:0006826">
    <property type="term" value="P:iron ion transport"/>
    <property type="evidence" value="ECO:0007669"/>
    <property type="project" value="UniProtKB-KW"/>
</dbReference>
<evidence type="ECO:0000256" key="4">
    <source>
        <dbReference type="ARBA" id="ARBA00022692"/>
    </source>
</evidence>
<dbReference type="Pfam" id="PF13715">
    <property type="entry name" value="CarbopepD_reg_2"/>
    <property type="match status" value="1"/>
</dbReference>
<keyword evidence="7 8" id="KW-0998">Cell outer membrane</keyword>
<dbReference type="PROSITE" id="PS52016">
    <property type="entry name" value="TONB_DEPENDENT_REC_3"/>
    <property type="match status" value="1"/>
</dbReference>
<accession>A0A5Q0Q6R4</accession>
<evidence type="ECO:0000313" key="13">
    <source>
        <dbReference type="EMBL" id="QGA25046.1"/>
    </source>
</evidence>
<keyword evidence="14" id="KW-1185">Reference proteome</keyword>
<dbReference type="Gene3D" id="2.60.40.1120">
    <property type="entry name" value="Carboxypeptidase-like, regulatory domain"/>
    <property type="match status" value="1"/>
</dbReference>
<dbReference type="EMBL" id="CP045652">
    <property type="protein sequence ID" value="QGA25046.1"/>
    <property type="molecule type" value="Genomic_DNA"/>
</dbReference>
<evidence type="ECO:0000256" key="3">
    <source>
        <dbReference type="ARBA" id="ARBA00022452"/>
    </source>
</evidence>
<protein>
    <submittedName>
        <fullName evidence="13">SusC/RagA family TonB-linked outer membrane protein</fullName>
    </submittedName>
</protein>
<feature type="chain" id="PRO_5024991800" evidence="10">
    <location>
        <begin position="25"/>
        <end position="1184"/>
    </location>
</feature>
<feature type="signal peptide" evidence="10">
    <location>
        <begin position="1"/>
        <end position="24"/>
    </location>
</feature>
<keyword evidence="10" id="KW-0732">Signal</keyword>
<evidence type="ECO:0000256" key="8">
    <source>
        <dbReference type="PROSITE-ProRule" id="PRU01360"/>
    </source>
</evidence>